<proteinExistence type="predicted"/>
<accession>A0A8T2P2V9</accession>
<name>A0A8T2P2V9_9TELE</name>
<comment type="caution">
    <text evidence="1">The sequence shown here is derived from an EMBL/GenBank/DDBJ whole genome shotgun (WGS) entry which is preliminary data.</text>
</comment>
<dbReference type="EMBL" id="JAFBMS010000022">
    <property type="protein sequence ID" value="KAG9343962.1"/>
    <property type="molecule type" value="Genomic_DNA"/>
</dbReference>
<reference evidence="1" key="1">
    <citation type="thesis" date="2021" institute="BYU ScholarsArchive" country="Provo, UT, USA">
        <title>Applications of and Algorithms for Genome Assembly and Genomic Analyses with an Emphasis on Marine Teleosts.</title>
        <authorList>
            <person name="Pickett B.D."/>
        </authorList>
    </citation>
    <scope>NUCLEOTIDE SEQUENCE</scope>
    <source>
        <strain evidence="1">HI-2016</strain>
    </source>
</reference>
<sequence>QDIQDMPVRCAVCTKCANGADTIWGVDDKLLYSKKDSSRDIKTCTKASLRDSFPCRHNGTIILPTNDSFVFYSFERHEEGLFPVVEHCPTLDLPSTVTPDPTRGCSKCPDVCVHRFYHRGFLLFFSSTLRRFTLQRIQDNAITTGSRSEHRCSYS</sequence>
<evidence type="ECO:0000313" key="2">
    <source>
        <dbReference type="Proteomes" id="UP000824540"/>
    </source>
</evidence>
<protein>
    <submittedName>
        <fullName evidence="1">Uncharacterized protein</fullName>
    </submittedName>
</protein>
<keyword evidence="2" id="KW-1185">Reference proteome</keyword>
<organism evidence="1 2">
    <name type="scientific">Albula glossodonta</name>
    <name type="common">roundjaw bonefish</name>
    <dbReference type="NCBI Taxonomy" id="121402"/>
    <lineage>
        <taxon>Eukaryota</taxon>
        <taxon>Metazoa</taxon>
        <taxon>Chordata</taxon>
        <taxon>Craniata</taxon>
        <taxon>Vertebrata</taxon>
        <taxon>Euteleostomi</taxon>
        <taxon>Actinopterygii</taxon>
        <taxon>Neopterygii</taxon>
        <taxon>Teleostei</taxon>
        <taxon>Albuliformes</taxon>
        <taxon>Albulidae</taxon>
        <taxon>Albula</taxon>
    </lineage>
</organism>
<dbReference type="OrthoDB" id="10444742at2759"/>
<evidence type="ECO:0000313" key="1">
    <source>
        <dbReference type="EMBL" id="KAG9343962.1"/>
    </source>
</evidence>
<feature type="non-terminal residue" evidence="1">
    <location>
        <position position="155"/>
    </location>
</feature>
<gene>
    <name evidence="1" type="ORF">JZ751_013351</name>
</gene>
<dbReference type="AlphaFoldDB" id="A0A8T2P2V9"/>
<dbReference type="Proteomes" id="UP000824540">
    <property type="component" value="Unassembled WGS sequence"/>
</dbReference>